<keyword evidence="3" id="KW-0687">Ribonucleoprotein</keyword>
<dbReference type="GeneID" id="19324941"/>
<dbReference type="InterPro" id="IPR005824">
    <property type="entry name" value="KOW"/>
</dbReference>
<evidence type="ECO:0000256" key="1">
    <source>
        <dbReference type="ARBA" id="ARBA00010618"/>
    </source>
</evidence>
<proteinExistence type="inferred from homology"/>
<keyword evidence="2" id="KW-0689">Ribosomal protein</keyword>
<dbReference type="GO" id="GO:0005840">
    <property type="term" value="C:ribosome"/>
    <property type="evidence" value="ECO:0007669"/>
    <property type="project" value="UniProtKB-KW"/>
</dbReference>
<dbReference type="OrthoDB" id="359154at2759"/>
<dbReference type="HOGENOM" id="CLU_041333_0_0_1"/>
<reference evidence="7" key="1">
    <citation type="journal article" date="2013" name="Genome Announc.">
        <title>Draft genome sequence of the ascomycete Phaeoacremonium aleophilum strain UCR-PA7, a causal agent of the esca disease complex in grapevines.</title>
        <authorList>
            <person name="Blanco-Ulate B."/>
            <person name="Rolshausen P."/>
            <person name="Cantu D."/>
        </authorList>
    </citation>
    <scope>NUCLEOTIDE SEQUENCE [LARGE SCALE GENOMIC DNA]</scope>
    <source>
        <strain evidence="7">UCR-PA7</strain>
    </source>
</reference>
<dbReference type="InterPro" id="IPR014722">
    <property type="entry name" value="Rib_uL2_dom2"/>
</dbReference>
<dbReference type="InterPro" id="IPR003256">
    <property type="entry name" value="Ribosomal_uL24"/>
</dbReference>
<dbReference type="AlphaFoldDB" id="R8BL39"/>
<comment type="similarity">
    <text evidence="1">Belongs to the universal ribosomal protein uL24 family.</text>
</comment>
<accession>R8BL39</accession>
<dbReference type="SUPFAM" id="SSF50104">
    <property type="entry name" value="Translation proteins SH3-like domain"/>
    <property type="match status" value="1"/>
</dbReference>
<name>R8BL39_PHAM7</name>
<dbReference type="PANTHER" id="PTHR12903">
    <property type="entry name" value="MITOCHONDRIAL RIBOSOMAL PROTEIN L24"/>
    <property type="match status" value="1"/>
</dbReference>
<evidence type="ECO:0000259" key="5">
    <source>
        <dbReference type="SMART" id="SM00739"/>
    </source>
</evidence>
<evidence type="ECO:0000256" key="3">
    <source>
        <dbReference type="ARBA" id="ARBA00023274"/>
    </source>
</evidence>
<dbReference type="eggNOG" id="ENOG502QUDZ">
    <property type="taxonomic scope" value="Eukaryota"/>
</dbReference>
<evidence type="ECO:0000313" key="7">
    <source>
        <dbReference type="Proteomes" id="UP000014074"/>
    </source>
</evidence>
<evidence type="ECO:0000313" key="6">
    <source>
        <dbReference type="EMBL" id="EOO00083.1"/>
    </source>
</evidence>
<dbReference type="PROSITE" id="PS01108">
    <property type="entry name" value="RIBOSOMAL_L24"/>
    <property type="match status" value="1"/>
</dbReference>
<gene>
    <name evidence="6" type="ORF">UCRPA7_4486</name>
</gene>
<dbReference type="CDD" id="cd06089">
    <property type="entry name" value="KOW_RPL26"/>
    <property type="match status" value="1"/>
</dbReference>
<evidence type="ECO:0000256" key="2">
    <source>
        <dbReference type="ARBA" id="ARBA00022980"/>
    </source>
</evidence>
<dbReference type="InterPro" id="IPR008991">
    <property type="entry name" value="Translation_prot_SH3-like_sf"/>
</dbReference>
<protein>
    <submittedName>
        <fullName evidence="6">Putative kow domain-containing protein domain-containing protein</fullName>
    </submittedName>
</protein>
<dbReference type="GO" id="GO:0006412">
    <property type="term" value="P:translation"/>
    <property type="evidence" value="ECO:0007669"/>
    <property type="project" value="InterPro"/>
</dbReference>
<dbReference type="GO" id="GO:1990904">
    <property type="term" value="C:ribonucleoprotein complex"/>
    <property type="evidence" value="ECO:0007669"/>
    <property type="project" value="UniProtKB-KW"/>
</dbReference>
<feature type="compositionally biased region" description="Basic and acidic residues" evidence="4">
    <location>
        <begin position="25"/>
        <end position="40"/>
    </location>
</feature>
<organism evidence="6 7">
    <name type="scientific">Phaeoacremonium minimum (strain UCR-PA7)</name>
    <name type="common">Esca disease fungus</name>
    <name type="synonym">Togninia minima</name>
    <dbReference type="NCBI Taxonomy" id="1286976"/>
    <lineage>
        <taxon>Eukaryota</taxon>
        <taxon>Fungi</taxon>
        <taxon>Dikarya</taxon>
        <taxon>Ascomycota</taxon>
        <taxon>Pezizomycotina</taxon>
        <taxon>Sordariomycetes</taxon>
        <taxon>Sordariomycetidae</taxon>
        <taxon>Togniniales</taxon>
        <taxon>Togniniaceae</taxon>
        <taxon>Phaeoacremonium</taxon>
    </lineage>
</organism>
<dbReference type="GO" id="GO:0003735">
    <property type="term" value="F:structural constituent of ribosome"/>
    <property type="evidence" value="ECO:0007669"/>
    <property type="project" value="InterPro"/>
</dbReference>
<dbReference type="Proteomes" id="UP000014074">
    <property type="component" value="Unassembled WGS sequence"/>
</dbReference>
<dbReference type="Pfam" id="PF22682">
    <property type="entry name" value="Ribosomal_uL24m-like"/>
    <property type="match status" value="1"/>
</dbReference>
<dbReference type="SMART" id="SM00739">
    <property type="entry name" value="KOW"/>
    <property type="match status" value="1"/>
</dbReference>
<dbReference type="KEGG" id="tmn:UCRPA7_4486"/>
<sequence>MLQLARRTAMAERQVVRRALRKKAKDVEGKGRKKEQTREKARTMIQIKADLQTARETRRQDWEMGPLAPRRDIPKLNESSRTYYGSVAMERSTVKGVLSKEELDARTAWAGGIKFLNLAIGDRVVVIEGPYKGRIAPIKRIVKDSAQVLLDDTAIMSNITVPPFLRKVDSATKAVQLAEAPVPISAVRLVHPVKDETTGETRDVIIKELVHGSFYFDRQTKRSSWARIVPGLNIRIPWPKVAPKEHEDHPVDTLRIDVEEKTFVPTLLRPPVPRGVIDELRNRYSIFRTRHEPEYIARKEAEAAEKQARKDLAKTMNTPLKEFNKKQRELRKALGQPVLTEEMLEKIGQVIAKNKENALEASGVAAVESGLPGAEALEEEIFHTEAPEAFETEAETKPPTSS</sequence>
<feature type="region of interest" description="Disordered" evidence="4">
    <location>
        <begin position="20"/>
        <end position="40"/>
    </location>
</feature>
<evidence type="ECO:0000256" key="4">
    <source>
        <dbReference type="SAM" id="MobiDB-lite"/>
    </source>
</evidence>
<dbReference type="GO" id="GO:0003723">
    <property type="term" value="F:RNA binding"/>
    <property type="evidence" value="ECO:0007669"/>
    <property type="project" value="InterPro"/>
</dbReference>
<dbReference type="InterPro" id="IPR005825">
    <property type="entry name" value="Ribosomal_uL24_CS"/>
</dbReference>
<dbReference type="RefSeq" id="XP_007915244.1">
    <property type="nucleotide sequence ID" value="XM_007917053.1"/>
</dbReference>
<dbReference type="EMBL" id="KB933118">
    <property type="protein sequence ID" value="EOO00083.1"/>
    <property type="molecule type" value="Genomic_DNA"/>
</dbReference>
<feature type="domain" description="KOW" evidence="5">
    <location>
        <begin position="117"/>
        <end position="144"/>
    </location>
</feature>
<keyword evidence="7" id="KW-1185">Reference proteome</keyword>
<dbReference type="Gene3D" id="2.30.30.30">
    <property type="match status" value="1"/>
</dbReference>
<dbReference type="InterPro" id="IPR041988">
    <property type="entry name" value="Ribosomal_uL24_KOW"/>
</dbReference>